<evidence type="ECO:0000313" key="6">
    <source>
        <dbReference type="Proteomes" id="UP001596143"/>
    </source>
</evidence>
<evidence type="ECO:0000256" key="1">
    <source>
        <dbReference type="ARBA" id="ARBA00010923"/>
    </source>
</evidence>
<dbReference type="EC" id="3.1.21.-" evidence="5"/>
<dbReference type="PANTHER" id="PTHR30408:SF13">
    <property type="entry name" value="TYPE I RESTRICTION ENZYME HINDI SPECIFICITY SUBUNIT"/>
    <property type="match status" value="1"/>
</dbReference>
<dbReference type="SUPFAM" id="SSF116734">
    <property type="entry name" value="DNA methylase specificity domain"/>
    <property type="match status" value="2"/>
</dbReference>
<dbReference type="Proteomes" id="UP001596143">
    <property type="component" value="Unassembled WGS sequence"/>
</dbReference>
<dbReference type="InterPro" id="IPR000055">
    <property type="entry name" value="Restrct_endonuc_typeI_TRD"/>
</dbReference>
<dbReference type="GO" id="GO:0016787">
    <property type="term" value="F:hydrolase activity"/>
    <property type="evidence" value="ECO:0007669"/>
    <property type="project" value="UniProtKB-KW"/>
</dbReference>
<dbReference type="GO" id="GO:0004519">
    <property type="term" value="F:endonuclease activity"/>
    <property type="evidence" value="ECO:0007669"/>
    <property type="project" value="UniProtKB-KW"/>
</dbReference>
<dbReference type="InterPro" id="IPR044946">
    <property type="entry name" value="Restrct_endonuc_typeI_TRD_sf"/>
</dbReference>
<feature type="domain" description="Type I restriction modification DNA specificity" evidence="4">
    <location>
        <begin position="224"/>
        <end position="400"/>
    </location>
</feature>
<evidence type="ECO:0000256" key="3">
    <source>
        <dbReference type="ARBA" id="ARBA00023125"/>
    </source>
</evidence>
<evidence type="ECO:0000313" key="5">
    <source>
        <dbReference type="EMBL" id="MFC5629124.1"/>
    </source>
</evidence>
<proteinExistence type="inferred from homology"/>
<gene>
    <name evidence="5" type="ORF">ACFPTR_09640</name>
</gene>
<comment type="similarity">
    <text evidence="1">Belongs to the type-I restriction system S methylase family.</text>
</comment>
<dbReference type="CDD" id="cd17521">
    <property type="entry name" value="RMtype1_S_Sau13435ORF2165P_TRD2-CR2_like"/>
    <property type="match status" value="1"/>
</dbReference>
<dbReference type="Pfam" id="PF01420">
    <property type="entry name" value="Methylase_S"/>
    <property type="match status" value="2"/>
</dbReference>
<organism evidence="5 6">
    <name type="scientific">Aliibacillus thermotolerans</name>
    <dbReference type="NCBI Taxonomy" id="1834418"/>
    <lineage>
        <taxon>Bacteria</taxon>
        <taxon>Bacillati</taxon>
        <taxon>Bacillota</taxon>
        <taxon>Bacilli</taxon>
        <taxon>Bacillales</taxon>
        <taxon>Bacillaceae</taxon>
        <taxon>Aliibacillus</taxon>
    </lineage>
</organism>
<keyword evidence="2" id="KW-0680">Restriction system</keyword>
<keyword evidence="6" id="KW-1185">Reference proteome</keyword>
<evidence type="ECO:0000256" key="2">
    <source>
        <dbReference type="ARBA" id="ARBA00022747"/>
    </source>
</evidence>
<name>A0ABW0UA31_9BACI</name>
<keyword evidence="5" id="KW-0540">Nuclease</keyword>
<keyword evidence="3" id="KW-0238">DNA-binding</keyword>
<reference evidence="6" key="1">
    <citation type="journal article" date="2019" name="Int. J. Syst. Evol. Microbiol.">
        <title>The Global Catalogue of Microorganisms (GCM) 10K type strain sequencing project: providing services to taxonomists for standard genome sequencing and annotation.</title>
        <authorList>
            <consortium name="The Broad Institute Genomics Platform"/>
            <consortium name="The Broad Institute Genome Sequencing Center for Infectious Disease"/>
            <person name="Wu L."/>
            <person name="Ma J."/>
        </authorList>
    </citation>
    <scope>NUCLEOTIDE SEQUENCE [LARGE SCALE GENOMIC DNA]</scope>
    <source>
        <strain evidence="6">CGMCC 1.15790</strain>
    </source>
</reference>
<dbReference type="PANTHER" id="PTHR30408">
    <property type="entry name" value="TYPE-1 RESTRICTION ENZYME ECOKI SPECIFICITY PROTEIN"/>
    <property type="match status" value="1"/>
</dbReference>
<evidence type="ECO:0000259" key="4">
    <source>
        <dbReference type="Pfam" id="PF01420"/>
    </source>
</evidence>
<dbReference type="EMBL" id="JBHSPF010000050">
    <property type="protein sequence ID" value="MFC5629124.1"/>
    <property type="molecule type" value="Genomic_DNA"/>
</dbReference>
<sequence length="436" mass="49431">MTSNGWKEVTLGEISLDGKGSYGIAASAVEYSDDLYTYLRITDINDDGTLNKTDLKSVDDEKAEKYLLQPNDIVFARTGNSTGRSYFYDGSDGELVYAGFLIKFSLDPSKVNPKFMRYYTLSNEYKGWVSSYISGSTRGNINAKTYANMKISLPPRKQQDYLVKVLSSLDEKIKTNNQINEKLEEMAQALFKRWFVDFEFPNENGEPYKSSGGEMVESELGLIPKGWEIVSLKELTSKFTTGLNPRKNFVLGKGENFYVTIKNMSNQQILLDDNCDKIDDDAIKIINKRSDLKKGDLLFSGIGTIGRVYLIDETPKNWNISESIFTLRPSDFISSELLYLILLSENLQGYAQQLASGSVQKGIRMRDLKAYKLTLPLGNLIDKFTKFIKPLISKQKNIEKENQILREIRDILLPKLMSGEIRVPLDDEVLTTEHTV</sequence>
<dbReference type="InterPro" id="IPR052021">
    <property type="entry name" value="Type-I_RS_S_subunit"/>
</dbReference>
<comment type="caution">
    <text evidence="5">The sequence shown here is derived from an EMBL/GenBank/DDBJ whole genome shotgun (WGS) entry which is preliminary data.</text>
</comment>
<keyword evidence="5" id="KW-0378">Hydrolase</keyword>
<keyword evidence="5" id="KW-0255">Endonuclease</keyword>
<feature type="domain" description="Type I restriction modification DNA specificity" evidence="4">
    <location>
        <begin position="5"/>
        <end position="185"/>
    </location>
</feature>
<accession>A0ABW0UA31</accession>
<protein>
    <submittedName>
        <fullName evidence="5">Restriction endonuclease subunit S</fullName>
        <ecNumber evidence="5">3.1.21.-</ecNumber>
    </submittedName>
</protein>
<dbReference type="Gene3D" id="3.90.220.20">
    <property type="entry name" value="DNA methylase specificity domains"/>
    <property type="match status" value="2"/>
</dbReference>
<dbReference type="RefSeq" id="WP_270896976.1">
    <property type="nucleotide sequence ID" value="NZ_JBHSPF010000050.1"/>
</dbReference>
<dbReference type="PROSITE" id="PS00018">
    <property type="entry name" value="EF_HAND_1"/>
    <property type="match status" value="1"/>
</dbReference>
<dbReference type="InterPro" id="IPR018247">
    <property type="entry name" value="EF_Hand_1_Ca_BS"/>
</dbReference>